<reference evidence="2 3" key="1">
    <citation type="journal article" date="2016" name="Nat. Commun.">
        <title>Extremotolerant tardigrade genome and improved radiotolerance of human cultured cells by tardigrade-unique protein.</title>
        <authorList>
            <person name="Hashimoto T."/>
            <person name="Horikawa D.D."/>
            <person name="Saito Y."/>
            <person name="Kuwahara H."/>
            <person name="Kozuka-Hata H."/>
            <person name="Shin-I T."/>
            <person name="Minakuchi Y."/>
            <person name="Ohishi K."/>
            <person name="Motoyama A."/>
            <person name="Aizu T."/>
            <person name="Enomoto A."/>
            <person name="Kondo K."/>
            <person name="Tanaka S."/>
            <person name="Hara Y."/>
            <person name="Koshikawa S."/>
            <person name="Sagara H."/>
            <person name="Miura T."/>
            <person name="Yokobori S."/>
            <person name="Miyagawa K."/>
            <person name="Suzuki Y."/>
            <person name="Kubo T."/>
            <person name="Oyama M."/>
            <person name="Kohara Y."/>
            <person name="Fujiyama A."/>
            <person name="Arakawa K."/>
            <person name="Katayama T."/>
            <person name="Toyoda A."/>
            <person name="Kunieda T."/>
        </authorList>
    </citation>
    <scope>NUCLEOTIDE SEQUENCE [LARGE SCALE GENOMIC DNA]</scope>
    <source>
        <strain evidence="2 3">YOKOZUNA-1</strain>
    </source>
</reference>
<keyword evidence="3" id="KW-1185">Reference proteome</keyword>
<keyword evidence="1" id="KW-0732">Signal</keyword>
<dbReference type="AlphaFoldDB" id="A0A1D1UZV2"/>
<dbReference type="EMBL" id="BDGG01000003">
    <property type="protein sequence ID" value="GAU95126.1"/>
    <property type="molecule type" value="Genomic_DNA"/>
</dbReference>
<sequence length="258" mass="27525">MDSGYLSVLWSMLSLTLVITSRAQVTSLPTTQQPSSTTTTTVAAEILPVASMAKTLESRRALALLANFLAAQITSQVQARQISMNNVARQVPVSYSYPYSHAGYGNYGYNGFSGQPTNGNPANGIGYNGYNLYYSNGLTQANYAVNGYGNSGYGNGYYGPSYPTPSPVDPPVLDPNVNDELERSMAVLNSIEDSLPHATRFNPFPVISQPKQSSQMQGGMDQNRFPQRQVVTPGIPVRGSPLTGSYGYASLSGGSAYG</sequence>
<evidence type="ECO:0000256" key="1">
    <source>
        <dbReference type="SAM" id="SignalP"/>
    </source>
</evidence>
<accession>A0A1D1UZV2</accession>
<feature type="chain" id="PRO_5008897835" evidence="1">
    <location>
        <begin position="24"/>
        <end position="258"/>
    </location>
</feature>
<feature type="signal peptide" evidence="1">
    <location>
        <begin position="1"/>
        <end position="23"/>
    </location>
</feature>
<comment type="caution">
    <text evidence="2">The sequence shown here is derived from an EMBL/GenBank/DDBJ whole genome shotgun (WGS) entry which is preliminary data.</text>
</comment>
<evidence type="ECO:0000313" key="2">
    <source>
        <dbReference type="EMBL" id="GAU95126.1"/>
    </source>
</evidence>
<protein>
    <submittedName>
        <fullName evidence="2">Uncharacterized protein</fullName>
    </submittedName>
</protein>
<gene>
    <name evidence="2" type="primary">RvY_06801-1</name>
    <name evidence="2" type="synonym">RvY_06801.1</name>
    <name evidence="2" type="ORF">RvY_06801</name>
</gene>
<evidence type="ECO:0000313" key="3">
    <source>
        <dbReference type="Proteomes" id="UP000186922"/>
    </source>
</evidence>
<organism evidence="2 3">
    <name type="scientific">Ramazzottius varieornatus</name>
    <name type="common">Water bear</name>
    <name type="synonym">Tardigrade</name>
    <dbReference type="NCBI Taxonomy" id="947166"/>
    <lineage>
        <taxon>Eukaryota</taxon>
        <taxon>Metazoa</taxon>
        <taxon>Ecdysozoa</taxon>
        <taxon>Tardigrada</taxon>
        <taxon>Eutardigrada</taxon>
        <taxon>Parachela</taxon>
        <taxon>Hypsibioidea</taxon>
        <taxon>Ramazzottiidae</taxon>
        <taxon>Ramazzottius</taxon>
    </lineage>
</organism>
<proteinExistence type="predicted"/>
<dbReference type="Proteomes" id="UP000186922">
    <property type="component" value="Unassembled WGS sequence"/>
</dbReference>
<name>A0A1D1UZV2_RAMVA</name>